<feature type="compositionally biased region" description="Low complexity" evidence="1">
    <location>
        <begin position="1181"/>
        <end position="1199"/>
    </location>
</feature>
<dbReference type="EMBL" id="SNRW01007460">
    <property type="protein sequence ID" value="KAA6381207.1"/>
    <property type="molecule type" value="Genomic_DNA"/>
</dbReference>
<sequence length="1438" mass="155057">MQEHLAIAVAVTNLSRLRGVKSTVAFKFWEYEAESEPVDCEAVGNEFNATYNFVTTIDDITIDEEFINQLESTPIVFSFFEFIEVEKKKVEKPGAAKTAVAGKQPLSKGVGPPFPAAGQPEQPAATLQIGDLTRRLVGTVEVSLAQFVEKAGFSNIETGKIPIKTPPPPPPPPAQTTGKSGAKAASDAKAASAPETDYITSEDPNQPTTFIRVELSAPLCKLVDLRKWNTISITIGGLCGLPRVWEEKAKYNVEPQQQPVTYTASIPLPFTRRDALLLQQTQQVGGKDNETLASTIMSGTVGSTTLGNSSAIPSQVQHCTMLVKNGVFVPAPLSNTSDISNTEAVNSPEKIQSANSESEIIRELSPPLVAVMMPVVPSSTTNQITQIPATNQQQIQENVWNLAEDGVPQPDQIQLQLKRYQQHQAQIHEQKFQNLKNQKIHQLQQKREQGEIIDDEKLLAQQQEITEMQIPAPPPIMKFSLLENSDVTLENLHQSSCEWRRPHVSFPLQSIPSSANGPIIIQSGAVSTLQTQNSGVQIISQPLPLSIPHVLPPVQELSSQRNSIPDVSATQDKEKENKTELDMKVNLAKSIATSLFGWKETQSTTTTSTPQIKSQSGQQQLAEKRKSQAAIVSTFNDQLLVKDDEDNHEAKLHAFEGLSFPIFQPSNTTSPHDVNSLFAPLEPQLPYSLTGAPIPDLHQQKESNTITDTNTDQILNATSATNQQQNKINNVTNTNSNAPSKIGPVVYRRILCPQSVAALRAYVNGQEDPLFKSSNFNVDNSAQPLPLWATGGIGHPSVNVASSLCSLCFICERTGTLPSEAQTNANLINPSTAAGLVQAVGAAGGYRHQFAAYIPLDDLAVPGQTRAAGRYELFDLTSNGKESRVEKTHNAYLNKTQTIGTEGADTNVVVTPQAVGKQATGTAAQQKGAVAAGGAKNVVDAQKKSTTGTTGKGGAQAVVVDSTDYFDDGTNGDAAVERSMAYAVIGITLERPLFSIEQQPVLPTPPAVSLLQQLFGSTASQWGSSTSDSKYQSSFGSGLKNLSKPSDLYTSFYQPFPQTKVTGSTQQTDIQIPSSALAAAKLAFRFDESDILSASAQPLVPLHVIPPSHITESSLIDSSACDVASVPYGLLPERLKSDISLDQSFDSAISTFAAAFLEPQSIPPRPHSSYGFSSNLVSSRSSNQVSSSSSGAGQGVESGLDQTQTTIDKERDIQIGNSFDGQTTIRSSFSGQSNDGGLLGQVSGGQEIAAEAKQKIKIILLANGQMHTLKKDLEAAFLLQSREQSAKVEGKLQSGAKSIGQQSKNSQNEERGVAAAELHARLLERMIAHLTYDVFKEGIDKTDKDKPKEQNESKNKQTQPKTTTGQQGSIIEVPDLLPSYYPSSSIPPTPKRLILPQGKRSPLPVYKLQDAHLLSLHDEKQLLMGQELILNDSADEDF</sequence>
<feature type="non-terminal residue" evidence="2">
    <location>
        <position position="1438"/>
    </location>
</feature>
<feature type="compositionally biased region" description="Pro residues" evidence="1">
    <location>
        <begin position="164"/>
        <end position="174"/>
    </location>
</feature>
<evidence type="ECO:0000313" key="3">
    <source>
        <dbReference type="Proteomes" id="UP000324800"/>
    </source>
</evidence>
<organism evidence="2 3">
    <name type="scientific">Streblomastix strix</name>
    <dbReference type="NCBI Taxonomy" id="222440"/>
    <lineage>
        <taxon>Eukaryota</taxon>
        <taxon>Metamonada</taxon>
        <taxon>Preaxostyla</taxon>
        <taxon>Oxymonadida</taxon>
        <taxon>Streblomastigidae</taxon>
        <taxon>Streblomastix</taxon>
    </lineage>
</organism>
<feature type="compositionally biased region" description="Low complexity" evidence="1">
    <location>
        <begin position="1356"/>
        <end position="1368"/>
    </location>
</feature>
<accession>A0A5J4VF68</accession>
<feature type="region of interest" description="Disordered" evidence="1">
    <location>
        <begin position="96"/>
        <end position="123"/>
    </location>
</feature>
<name>A0A5J4VF68_9EUKA</name>
<evidence type="ECO:0000256" key="1">
    <source>
        <dbReference type="SAM" id="MobiDB-lite"/>
    </source>
</evidence>
<reference evidence="2 3" key="1">
    <citation type="submission" date="2019-03" db="EMBL/GenBank/DDBJ databases">
        <title>Single cell metagenomics reveals metabolic interactions within the superorganism composed of flagellate Streblomastix strix and complex community of Bacteroidetes bacteria on its surface.</title>
        <authorList>
            <person name="Treitli S.C."/>
            <person name="Kolisko M."/>
            <person name="Husnik F."/>
            <person name="Keeling P."/>
            <person name="Hampl V."/>
        </authorList>
    </citation>
    <scope>NUCLEOTIDE SEQUENCE [LARGE SCALE GENOMIC DNA]</scope>
    <source>
        <strain evidence="2">ST1C</strain>
    </source>
</reference>
<feature type="region of interest" description="Disordered" evidence="1">
    <location>
        <begin position="1341"/>
        <end position="1372"/>
    </location>
</feature>
<proteinExistence type="predicted"/>
<feature type="compositionally biased region" description="Polar residues" evidence="1">
    <location>
        <begin position="1295"/>
        <end position="1306"/>
    </location>
</feature>
<feature type="region of interest" description="Disordered" evidence="1">
    <location>
        <begin position="1181"/>
        <end position="1216"/>
    </location>
</feature>
<comment type="caution">
    <text evidence="2">The sequence shown here is derived from an EMBL/GenBank/DDBJ whole genome shotgun (WGS) entry which is preliminary data.</text>
</comment>
<feature type="compositionally biased region" description="Basic and acidic residues" evidence="1">
    <location>
        <begin position="1341"/>
        <end position="1355"/>
    </location>
</feature>
<dbReference type="Proteomes" id="UP000324800">
    <property type="component" value="Unassembled WGS sequence"/>
</dbReference>
<protein>
    <submittedName>
        <fullName evidence="2">Uncharacterized protein</fullName>
    </submittedName>
</protein>
<gene>
    <name evidence="2" type="ORF">EZS28_023266</name>
</gene>
<feature type="compositionally biased region" description="Polar residues" evidence="1">
    <location>
        <begin position="556"/>
        <end position="570"/>
    </location>
</feature>
<feature type="region of interest" description="Disordered" evidence="1">
    <location>
        <begin position="556"/>
        <end position="577"/>
    </location>
</feature>
<evidence type="ECO:0000313" key="2">
    <source>
        <dbReference type="EMBL" id="KAA6381207.1"/>
    </source>
</evidence>
<feature type="region of interest" description="Disordered" evidence="1">
    <location>
        <begin position="1291"/>
        <end position="1312"/>
    </location>
</feature>
<feature type="region of interest" description="Disordered" evidence="1">
    <location>
        <begin position="158"/>
        <end position="205"/>
    </location>
</feature>
<feature type="compositionally biased region" description="Low complexity" evidence="1">
    <location>
        <begin position="178"/>
        <end position="193"/>
    </location>
</feature>